<keyword evidence="2" id="KW-1185">Reference proteome</keyword>
<sequence length="404" mass="45986">MMDANKYNYTVYGHLEKFFLLFTFLKRSQKSPMMVSYFETNGASAFLFSKGTLHPFLQKFFGQTDRWQRLVFGSASYYFSMYSACFPSPLTFSVLNDLRLPYSNSDLDITDTAPMLKELELPSGDRFFNSSLPYSQLSHLNFNPELDNFRSLFSMSPGLRSLEIAESLSSFDSDAEQYMAMSCSPILELLTIHHGFHLPNSQSVLPFLKLPSLKSLRLKPDSRCATRETPWASFELFVGFVHRLALQLTTLSIQSLSLTDSNLVHLLIHLPTLQDLTLDDSHLVVSPISSEFIESLHGHRPSSLHPQTEPIIPRLHSLRLLNVGATVFRDASVVDMVQSRWIPDRRSASNSVGTLALEVDCLREFTMTFRKRSKEQAGDVYDSLEHVERDGMRVVVSWVKPDDK</sequence>
<dbReference type="AlphaFoldDB" id="A0A9P5UAX8"/>
<protein>
    <submittedName>
        <fullName evidence="1">Uncharacterized protein</fullName>
    </submittedName>
</protein>
<accession>A0A9P5UAX8</accession>
<comment type="caution">
    <text evidence="1">The sequence shown here is derived from an EMBL/GenBank/DDBJ whole genome shotgun (WGS) entry which is preliminary data.</text>
</comment>
<gene>
    <name evidence="1" type="ORF">BDP27DRAFT_1320553</name>
</gene>
<name>A0A9P5UAX8_9AGAR</name>
<reference evidence="1" key="1">
    <citation type="submission" date="2020-11" db="EMBL/GenBank/DDBJ databases">
        <authorList>
            <consortium name="DOE Joint Genome Institute"/>
            <person name="Ahrendt S."/>
            <person name="Riley R."/>
            <person name="Andreopoulos W."/>
            <person name="Labutti K."/>
            <person name="Pangilinan J."/>
            <person name="Ruiz-Duenas F.J."/>
            <person name="Barrasa J.M."/>
            <person name="Sanchez-Garcia M."/>
            <person name="Camarero S."/>
            <person name="Miyauchi S."/>
            <person name="Serrano A."/>
            <person name="Linde D."/>
            <person name="Babiker R."/>
            <person name="Drula E."/>
            <person name="Ayuso-Fernandez I."/>
            <person name="Pacheco R."/>
            <person name="Padilla G."/>
            <person name="Ferreira P."/>
            <person name="Barriuso J."/>
            <person name="Kellner H."/>
            <person name="Castanera R."/>
            <person name="Alfaro M."/>
            <person name="Ramirez L."/>
            <person name="Pisabarro A.G."/>
            <person name="Kuo A."/>
            <person name="Tritt A."/>
            <person name="Lipzen A."/>
            <person name="He G."/>
            <person name="Yan M."/>
            <person name="Ng V."/>
            <person name="Cullen D."/>
            <person name="Martin F."/>
            <person name="Rosso M.-N."/>
            <person name="Henrissat B."/>
            <person name="Hibbett D."/>
            <person name="Martinez A.T."/>
            <person name="Grigoriev I.V."/>
        </authorList>
    </citation>
    <scope>NUCLEOTIDE SEQUENCE</scope>
    <source>
        <strain evidence="1">AH 40177</strain>
    </source>
</reference>
<evidence type="ECO:0000313" key="2">
    <source>
        <dbReference type="Proteomes" id="UP000772434"/>
    </source>
</evidence>
<organism evidence="1 2">
    <name type="scientific">Rhodocollybia butyracea</name>
    <dbReference type="NCBI Taxonomy" id="206335"/>
    <lineage>
        <taxon>Eukaryota</taxon>
        <taxon>Fungi</taxon>
        <taxon>Dikarya</taxon>
        <taxon>Basidiomycota</taxon>
        <taxon>Agaricomycotina</taxon>
        <taxon>Agaricomycetes</taxon>
        <taxon>Agaricomycetidae</taxon>
        <taxon>Agaricales</taxon>
        <taxon>Marasmiineae</taxon>
        <taxon>Omphalotaceae</taxon>
        <taxon>Rhodocollybia</taxon>
    </lineage>
</organism>
<evidence type="ECO:0000313" key="1">
    <source>
        <dbReference type="EMBL" id="KAF9072497.1"/>
    </source>
</evidence>
<dbReference type="Gene3D" id="3.80.10.10">
    <property type="entry name" value="Ribonuclease Inhibitor"/>
    <property type="match status" value="1"/>
</dbReference>
<proteinExistence type="predicted"/>
<dbReference type="Proteomes" id="UP000772434">
    <property type="component" value="Unassembled WGS sequence"/>
</dbReference>
<dbReference type="OrthoDB" id="3063971at2759"/>
<dbReference type="InterPro" id="IPR032675">
    <property type="entry name" value="LRR_dom_sf"/>
</dbReference>
<dbReference type="EMBL" id="JADNRY010000024">
    <property type="protein sequence ID" value="KAF9072497.1"/>
    <property type="molecule type" value="Genomic_DNA"/>
</dbReference>